<gene>
    <name evidence="12" type="primary">Vigan.UMG021300</name>
    <name evidence="12" type="ORF">VIGAN_UM021300</name>
</gene>
<dbReference type="PANTHER" id="PTHR24186">
    <property type="entry name" value="PROTEIN PHOSPHATASE 1 REGULATORY SUBUNIT"/>
    <property type="match status" value="1"/>
</dbReference>
<evidence type="ECO:0000313" key="12">
    <source>
        <dbReference type="EMBL" id="BAU03149.1"/>
    </source>
</evidence>
<protein>
    <recommendedName>
        <fullName evidence="11">PGG domain-containing protein</fullName>
    </recommendedName>
</protein>
<organism evidence="12">
    <name type="scientific">Vigna angularis var. angularis</name>
    <dbReference type="NCBI Taxonomy" id="157739"/>
    <lineage>
        <taxon>Eukaryota</taxon>
        <taxon>Viridiplantae</taxon>
        <taxon>Streptophyta</taxon>
        <taxon>Embryophyta</taxon>
        <taxon>Tracheophyta</taxon>
        <taxon>Spermatophyta</taxon>
        <taxon>Magnoliopsida</taxon>
        <taxon>eudicotyledons</taxon>
        <taxon>Gunneridae</taxon>
        <taxon>Pentapetalae</taxon>
        <taxon>rosids</taxon>
        <taxon>fabids</taxon>
        <taxon>Fabales</taxon>
        <taxon>Fabaceae</taxon>
        <taxon>Papilionoideae</taxon>
        <taxon>50 kb inversion clade</taxon>
        <taxon>NPAAA clade</taxon>
        <taxon>indigoferoid/millettioid clade</taxon>
        <taxon>Phaseoleae</taxon>
        <taxon>Vigna</taxon>
    </lineage>
</organism>
<dbReference type="InterPro" id="IPR036770">
    <property type="entry name" value="Ankyrin_rpt-contain_sf"/>
</dbReference>
<evidence type="ECO:0000256" key="10">
    <source>
        <dbReference type="SAM" id="Phobius"/>
    </source>
</evidence>
<evidence type="ECO:0000256" key="2">
    <source>
        <dbReference type="ARBA" id="ARBA00004413"/>
    </source>
</evidence>
<feature type="repeat" description="ANK" evidence="8">
    <location>
        <begin position="410"/>
        <end position="430"/>
    </location>
</feature>
<keyword evidence="4" id="KW-0677">Repeat</keyword>
<dbReference type="PROSITE" id="PS50297">
    <property type="entry name" value="ANK_REP_REGION"/>
    <property type="match status" value="3"/>
</dbReference>
<evidence type="ECO:0000256" key="4">
    <source>
        <dbReference type="ARBA" id="ARBA00022737"/>
    </source>
</evidence>
<evidence type="ECO:0000256" key="5">
    <source>
        <dbReference type="ARBA" id="ARBA00022989"/>
    </source>
</evidence>
<feature type="transmembrane region" description="Helical" evidence="10">
    <location>
        <begin position="617"/>
        <end position="642"/>
    </location>
</feature>
<evidence type="ECO:0000256" key="9">
    <source>
        <dbReference type="SAM" id="MobiDB-lite"/>
    </source>
</evidence>
<feature type="transmembrane region" description="Helical" evidence="10">
    <location>
        <begin position="507"/>
        <end position="528"/>
    </location>
</feature>
<proteinExistence type="predicted"/>
<dbReference type="InterPro" id="IPR026961">
    <property type="entry name" value="PGG_dom"/>
</dbReference>
<feature type="transmembrane region" description="Helical" evidence="10">
    <location>
        <begin position="581"/>
        <end position="605"/>
    </location>
</feature>
<name>A0A0S3TDV6_PHAAN</name>
<feature type="compositionally biased region" description="Basic and acidic residues" evidence="9">
    <location>
        <begin position="689"/>
        <end position="698"/>
    </location>
</feature>
<keyword evidence="5 10" id="KW-1133">Transmembrane helix</keyword>
<dbReference type="Gene3D" id="1.25.40.20">
    <property type="entry name" value="Ankyrin repeat-containing domain"/>
    <property type="match status" value="2"/>
</dbReference>
<accession>A0A0S3TDV6</accession>
<feature type="region of interest" description="Disordered" evidence="9">
    <location>
        <begin position="689"/>
        <end position="731"/>
    </location>
</feature>
<feature type="repeat" description="ANK" evidence="8">
    <location>
        <begin position="117"/>
        <end position="138"/>
    </location>
</feature>
<dbReference type="Pfam" id="PF13962">
    <property type="entry name" value="PGG"/>
    <property type="match status" value="1"/>
</dbReference>
<dbReference type="GO" id="GO:0005886">
    <property type="term" value="C:plasma membrane"/>
    <property type="evidence" value="ECO:0007669"/>
    <property type="project" value="UniProtKB-SubCell"/>
</dbReference>
<dbReference type="EMBL" id="AP015098">
    <property type="protein sequence ID" value="BAU03149.1"/>
    <property type="molecule type" value="Genomic_DNA"/>
</dbReference>
<dbReference type="SUPFAM" id="SSF48403">
    <property type="entry name" value="Ankyrin repeat"/>
    <property type="match status" value="1"/>
</dbReference>
<evidence type="ECO:0000259" key="11">
    <source>
        <dbReference type="Pfam" id="PF13962"/>
    </source>
</evidence>
<keyword evidence="7 10" id="KW-0472">Membrane</keyword>
<keyword evidence="3 10" id="KW-0812">Transmembrane</keyword>
<evidence type="ECO:0000256" key="8">
    <source>
        <dbReference type="PROSITE-ProRule" id="PRU00023"/>
    </source>
</evidence>
<keyword evidence="6 8" id="KW-0040">ANK repeat</keyword>
<dbReference type="InterPro" id="IPR002110">
    <property type="entry name" value="Ankyrin_rpt"/>
</dbReference>
<evidence type="ECO:0000256" key="7">
    <source>
        <dbReference type="ARBA" id="ARBA00023136"/>
    </source>
</evidence>
<dbReference type="AlphaFoldDB" id="A0A0S3TDV6"/>
<comment type="subcellular location">
    <subcellularLocation>
        <location evidence="2">Cell membrane</location>
        <topology evidence="2">Peripheral membrane protein</topology>
        <orientation evidence="2">Cytoplasmic side</orientation>
    </subcellularLocation>
    <subcellularLocation>
        <location evidence="1">Membrane</location>
        <topology evidence="1">Multi-pass membrane protein</topology>
    </subcellularLocation>
</comment>
<evidence type="ECO:0000256" key="1">
    <source>
        <dbReference type="ARBA" id="ARBA00004141"/>
    </source>
</evidence>
<feature type="transmembrane region" description="Helical" evidence="10">
    <location>
        <begin position="548"/>
        <end position="574"/>
    </location>
</feature>
<dbReference type="Pfam" id="PF12796">
    <property type="entry name" value="Ank_2"/>
    <property type="match status" value="3"/>
</dbReference>
<sequence>MMKFLRCGGKTGMNNDDVENSYKVEEQPSRNVIESSEERRSDEAKAHGWWLLPKKTYDLIKENKPESDWSEIDDDTVKQERPRRNTVLHIAALYGNDKCVEKIVEIGPELLKARNSNEDTPLHVAARAGKISTLEILLVALLRDLDPNSEEAKATILVANFQGNTFFHEALLNGHKNVINILDSSPGFKQLAEDTAFTRRNRSGKSVLHLAIEKGYRDIVDDLLTRVIPRYQATTEHERYFPCRMRNKGELMSATLDMQMAKENLWTILQSQRDPSPPIEAILKDILEKIVNKKKEWIHGKDHKKRNAVHHAASIGYLDGVQFLLESCDTCHMERDKDGFFPLHLASAYGHTEVVKKLLELCPNPREIVDEKGRNIIHIAAIKGQFNVIRYILQDAKDEVKDMINDKDYDGNTPLHWAASYCHPKVVQALTWDTRIDLHCLNNNHQTALDAFKKFKQEDNPTFPQRLTWCQLKSAGVQNAKRWLQNIEIPSPYKPKPKSTEFYKDRINTLMVVSTLITTVAFAAGFTLPGGTNSSTPRQGMAIMLHHVWFKSFIFCITVSMYGGISVIIILIWAQLGDITLAIFALEVAAPVLGVTLATLSVAFLAGVHLAISNLSWLATTIMILSVIFILLLLLLYILLCLPSASSNRIMRWISYFPFKILTWLFEKSSTEGIVTLHDIDTDIKELEEHEYGGKQTEETEELEYGGKQTEETEETEEVDEGENEKDDNDC</sequence>
<dbReference type="OrthoDB" id="598775at2759"/>
<evidence type="ECO:0000256" key="6">
    <source>
        <dbReference type="ARBA" id="ARBA00023043"/>
    </source>
</evidence>
<feature type="domain" description="PGG" evidence="11">
    <location>
        <begin position="502"/>
        <end position="609"/>
    </location>
</feature>
<reference evidence="12" key="1">
    <citation type="journal article" date="2015" name="Sci. Rep.">
        <title>The power of single molecule real-time sequencing technology in the de novo assembly of a eukaryotic genome.</title>
        <authorList>
            <person name="Sakai H."/>
            <person name="Naito K."/>
            <person name="Ogiso-Tanaka E."/>
            <person name="Takahashi Y."/>
            <person name="Iseki K."/>
            <person name="Muto C."/>
            <person name="Satou K."/>
            <person name="Teruya K."/>
            <person name="Shiroma A."/>
            <person name="Shimoji M."/>
            <person name="Hirano T."/>
            <person name="Itoh T."/>
            <person name="Kaga A."/>
            <person name="Tomooka N."/>
        </authorList>
    </citation>
    <scope>NUCLEOTIDE SEQUENCE</scope>
</reference>
<dbReference type="PANTHER" id="PTHR24186:SF46">
    <property type="entry name" value="PROTEIN ACCELERATED CELL DEATH 6-LIKE"/>
    <property type="match status" value="1"/>
</dbReference>
<feature type="repeat" description="ANK" evidence="8">
    <location>
        <begin position="338"/>
        <end position="360"/>
    </location>
</feature>
<feature type="compositionally biased region" description="Acidic residues" evidence="9">
    <location>
        <begin position="712"/>
        <end position="731"/>
    </location>
</feature>
<evidence type="ECO:0000256" key="3">
    <source>
        <dbReference type="ARBA" id="ARBA00022692"/>
    </source>
</evidence>
<dbReference type="SMART" id="SM00248">
    <property type="entry name" value="ANK"/>
    <property type="match status" value="8"/>
</dbReference>
<dbReference type="PROSITE" id="PS50088">
    <property type="entry name" value="ANK_REPEAT"/>
    <property type="match status" value="3"/>
</dbReference>